<feature type="chain" id="PRO_5039448786" evidence="5">
    <location>
        <begin position="24"/>
        <end position="450"/>
    </location>
</feature>
<protein>
    <submittedName>
        <fullName evidence="6">Carbohydrate ABC transporter substrate-binding protein, CUT1 family</fullName>
    </submittedName>
</protein>
<dbReference type="EMBL" id="FQVM01000003">
    <property type="protein sequence ID" value="SHE48203.1"/>
    <property type="molecule type" value="Genomic_DNA"/>
</dbReference>
<evidence type="ECO:0000313" key="7">
    <source>
        <dbReference type="Proteomes" id="UP000184035"/>
    </source>
</evidence>
<dbReference type="PANTHER" id="PTHR43649:SF31">
    <property type="entry name" value="SN-GLYCEROL-3-PHOSPHATE-BINDING PERIPLASMIC PROTEIN UGPB"/>
    <property type="match status" value="1"/>
</dbReference>
<sequence>MKRSFLKVLTATALVAILGSAFIGCGNTQSEPKEQEGEKKELNIAIFEGGYGKDYWEEIVKKFEGDNPDVKVNMEINPKIGDIIRPKITSGNPPDFIYLGSNNESGIAQALIKDKALEDLSDLFESDDPDGGGKLKDKILPGFLDNNLTSPYGDGKVYLAPLYYGVTGLWYNSEYFKEKGYEAPETWEEFFALGDKAKADGKALYTYQGLNPGYNEAVMISSLASVGGQKLVDNVLSYEEGTWKTEEAQKVLGVFNDIAQKGYLLDGTVAMNHTQAQTEFLQGKALFIPNGNWFEGEMKDAIPESGFKFGFMPAPAFNKGDQRYAMSMIEEMYIPKAAKNKDLAKEFLKYQYKNENVKLNAEKSGGVVPIKGGIELAKPYLPESNYNCFMVFENGIKPVFQDFKPTPNVEVKVYDEIYNPIGSLMNKEITVYQWTERIESATAKVREAQK</sequence>
<dbReference type="OrthoDB" id="94797at2"/>
<dbReference type="Gene3D" id="3.40.190.10">
    <property type="entry name" value="Periplasmic binding protein-like II"/>
    <property type="match status" value="1"/>
</dbReference>
<dbReference type="AlphaFoldDB" id="A0A1M4TUT7"/>
<accession>A0A1M4TUT7</accession>
<evidence type="ECO:0000256" key="3">
    <source>
        <dbReference type="ARBA" id="ARBA00022448"/>
    </source>
</evidence>
<name>A0A1M4TUT7_9CLOT</name>
<dbReference type="InterPro" id="IPR006059">
    <property type="entry name" value="SBP"/>
</dbReference>
<dbReference type="InterPro" id="IPR050490">
    <property type="entry name" value="Bact_solute-bd_prot1"/>
</dbReference>
<dbReference type="Pfam" id="PF01547">
    <property type="entry name" value="SBP_bac_1"/>
    <property type="match status" value="1"/>
</dbReference>
<gene>
    <name evidence="6" type="ORF">SAMN05443638_103132</name>
</gene>
<evidence type="ECO:0000256" key="1">
    <source>
        <dbReference type="ARBA" id="ARBA00004196"/>
    </source>
</evidence>
<dbReference type="PANTHER" id="PTHR43649">
    <property type="entry name" value="ARABINOSE-BINDING PROTEIN-RELATED"/>
    <property type="match status" value="1"/>
</dbReference>
<comment type="similarity">
    <text evidence="2">Belongs to the bacterial solute-binding protein 1 family.</text>
</comment>
<keyword evidence="3" id="KW-0813">Transport</keyword>
<dbReference type="NCBIfam" id="TIGR03850">
    <property type="entry name" value="bind_CPR_0540"/>
    <property type="match status" value="1"/>
</dbReference>
<evidence type="ECO:0000256" key="2">
    <source>
        <dbReference type="ARBA" id="ARBA00008520"/>
    </source>
</evidence>
<feature type="signal peptide" evidence="5">
    <location>
        <begin position="1"/>
        <end position="23"/>
    </location>
</feature>
<dbReference type="Proteomes" id="UP000184035">
    <property type="component" value="Unassembled WGS sequence"/>
</dbReference>
<dbReference type="STRING" id="1533.SAMN05443638_103132"/>
<evidence type="ECO:0000256" key="5">
    <source>
        <dbReference type="SAM" id="SignalP"/>
    </source>
</evidence>
<keyword evidence="7" id="KW-1185">Reference proteome</keyword>
<dbReference type="SUPFAM" id="SSF53850">
    <property type="entry name" value="Periplasmic binding protein-like II"/>
    <property type="match status" value="1"/>
</dbReference>
<proteinExistence type="inferred from homology"/>
<comment type="subcellular location">
    <subcellularLocation>
        <location evidence="1">Cell envelope</location>
    </subcellularLocation>
</comment>
<evidence type="ECO:0000313" key="6">
    <source>
        <dbReference type="EMBL" id="SHE48203.1"/>
    </source>
</evidence>
<reference evidence="6 7" key="1">
    <citation type="submission" date="2016-11" db="EMBL/GenBank/DDBJ databases">
        <authorList>
            <person name="Jaros S."/>
            <person name="Januszkiewicz K."/>
            <person name="Wedrychowicz H."/>
        </authorList>
    </citation>
    <scope>NUCLEOTIDE SEQUENCE [LARGE SCALE GENOMIC DNA]</scope>
    <source>
        <strain evidence="6 7">DSM 2631</strain>
    </source>
</reference>
<dbReference type="RefSeq" id="WP_072892806.1">
    <property type="nucleotide sequence ID" value="NZ_FQVM01000003.1"/>
</dbReference>
<organism evidence="6 7">
    <name type="scientific">Clostridium fallax</name>
    <dbReference type="NCBI Taxonomy" id="1533"/>
    <lineage>
        <taxon>Bacteria</taxon>
        <taxon>Bacillati</taxon>
        <taxon>Bacillota</taxon>
        <taxon>Clostridia</taxon>
        <taxon>Eubacteriales</taxon>
        <taxon>Clostridiaceae</taxon>
        <taxon>Clostridium</taxon>
    </lineage>
</organism>
<keyword evidence="4 5" id="KW-0732">Signal</keyword>
<evidence type="ECO:0000256" key="4">
    <source>
        <dbReference type="ARBA" id="ARBA00022729"/>
    </source>
</evidence>
<dbReference type="PROSITE" id="PS51257">
    <property type="entry name" value="PROKAR_LIPOPROTEIN"/>
    <property type="match status" value="1"/>
</dbReference>
<dbReference type="GO" id="GO:0030313">
    <property type="term" value="C:cell envelope"/>
    <property type="evidence" value="ECO:0007669"/>
    <property type="project" value="UniProtKB-SubCell"/>
</dbReference>
<dbReference type="InterPro" id="IPR022387">
    <property type="entry name" value="Bind_CPR0540"/>
</dbReference>